<evidence type="ECO:0000256" key="3">
    <source>
        <dbReference type="ARBA" id="ARBA00022475"/>
    </source>
</evidence>
<keyword evidence="5 7" id="KW-1133">Transmembrane helix</keyword>
<feature type="transmembrane region" description="Helical" evidence="7">
    <location>
        <begin position="69"/>
        <end position="93"/>
    </location>
</feature>
<keyword evidence="4 7" id="KW-0812">Transmembrane</keyword>
<keyword evidence="10" id="KW-1185">Reference proteome</keyword>
<feature type="transmembrane region" description="Helical" evidence="7">
    <location>
        <begin position="12"/>
        <end position="29"/>
    </location>
</feature>
<organism evidence="9 10">
    <name type="scientific">Ferruginivarius sediminum</name>
    <dbReference type="NCBI Taxonomy" id="2661937"/>
    <lineage>
        <taxon>Bacteria</taxon>
        <taxon>Pseudomonadati</taxon>
        <taxon>Pseudomonadota</taxon>
        <taxon>Alphaproteobacteria</taxon>
        <taxon>Rhodospirillales</taxon>
        <taxon>Rhodospirillaceae</taxon>
        <taxon>Ferruginivarius</taxon>
    </lineage>
</organism>
<sequence length="139" mass="14818">MNSVILHTATRLLMSLILMFSVYIMFRGHNEPGGGFIGGLIAASAIVLYSAAFGATWARQALRVPSMSIAGCGLFFAAISGVFSAFAGSPFLTGLWWIPHLNIEVHLALSTPLLFDIGVYLVVIGAIVTIALEMEEAED</sequence>
<evidence type="ECO:0000256" key="1">
    <source>
        <dbReference type="ARBA" id="ARBA00004651"/>
    </source>
</evidence>
<comment type="caution">
    <text evidence="9">The sequence shown here is derived from an EMBL/GenBank/DDBJ whole genome shotgun (WGS) entry which is preliminary data.</text>
</comment>
<evidence type="ECO:0000256" key="4">
    <source>
        <dbReference type="ARBA" id="ARBA00022692"/>
    </source>
</evidence>
<feature type="transmembrane region" description="Helical" evidence="7">
    <location>
        <begin position="35"/>
        <end position="57"/>
    </location>
</feature>
<dbReference type="Proteomes" id="UP000253941">
    <property type="component" value="Unassembled WGS sequence"/>
</dbReference>
<dbReference type="InterPro" id="IPR050622">
    <property type="entry name" value="CPA3_antiporter_subunitB"/>
</dbReference>
<name>A0A369TGX9_9PROT</name>
<comment type="similarity">
    <text evidence="2">Belongs to the CPA3 antiporters (TC 2.A.63) subunit B family.</text>
</comment>
<evidence type="ECO:0000256" key="5">
    <source>
        <dbReference type="ARBA" id="ARBA00022989"/>
    </source>
</evidence>
<dbReference type="PANTHER" id="PTHR33932:SF4">
    <property type="entry name" value="NA(+)_H(+) ANTIPORTER SUBUNIT B"/>
    <property type="match status" value="1"/>
</dbReference>
<evidence type="ECO:0000259" key="8">
    <source>
        <dbReference type="Pfam" id="PF04039"/>
    </source>
</evidence>
<dbReference type="Pfam" id="PF04039">
    <property type="entry name" value="MnhB"/>
    <property type="match status" value="1"/>
</dbReference>
<dbReference type="AlphaFoldDB" id="A0A369TGX9"/>
<dbReference type="NCBIfam" id="NF009223">
    <property type="entry name" value="PRK12573.1"/>
    <property type="match status" value="1"/>
</dbReference>
<feature type="domain" description="Na+/H+ antiporter MnhB subunit-related protein" evidence="8">
    <location>
        <begin position="5"/>
        <end position="129"/>
    </location>
</feature>
<evidence type="ECO:0000256" key="2">
    <source>
        <dbReference type="ARBA" id="ARBA00009425"/>
    </source>
</evidence>
<dbReference type="RefSeq" id="WP_114580387.1">
    <property type="nucleotide sequence ID" value="NZ_QPMH01000001.1"/>
</dbReference>
<protein>
    <submittedName>
        <fullName evidence="9">Na+/H+ antiporter subunit B</fullName>
    </submittedName>
</protein>
<reference evidence="9 10" key="1">
    <citation type="submission" date="2018-07" db="EMBL/GenBank/DDBJ databases">
        <title>Venubactetium sediminum gen. nov., sp. nov., isolated from a marine solar saltern.</title>
        <authorList>
            <person name="Wang S."/>
        </authorList>
    </citation>
    <scope>NUCLEOTIDE SEQUENCE [LARGE SCALE GENOMIC DNA]</scope>
    <source>
        <strain evidence="9 10">WD2A32</strain>
    </source>
</reference>
<accession>A0A369TGX9</accession>
<dbReference type="GO" id="GO:0005886">
    <property type="term" value="C:plasma membrane"/>
    <property type="evidence" value="ECO:0007669"/>
    <property type="project" value="UniProtKB-SubCell"/>
</dbReference>
<feature type="transmembrane region" description="Helical" evidence="7">
    <location>
        <begin position="113"/>
        <end position="132"/>
    </location>
</feature>
<keyword evidence="6 7" id="KW-0472">Membrane</keyword>
<gene>
    <name evidence="9" type="ORF">DRB17_01535</name>
</gene>
<evidence type="ECO:0000313" key="9">
    <source>
        <dbReference type="EMBL" id="RDD63874.1"/>
    </source>
</evidence>
<evidence type="ECO:0000256" key="7">
    <source>
        <dbReference type="SAM" id="Phobius"/>
    </source>
</evidence>
<dbReference type="InterPro" id="IPR007182">
    <property type="entry name" value="MnhB"/>
</dbReference>
<evidence type="ECO:0000313" key="10">
    <source>
        <dbReference type="Proteomes" id="UP000253941"/>
    </source>
</evidence>
<dbReference type="NCBIfam" id="NF009163">
    <property type="entry name" value="PRK12509.1"/>
    <property type="match status" value="1"/>
</dbReference>
<comment type="subcellular location">
    <subcellularLocation>
        <location evidence="1">Cell membrane</location>
        <topology evidence="1">Multi-pass membrane protein</topology>
    </subcellularLocation>
</comment>
<keyword evidence="3" id="KW-1003">Cell membrane</keyword>
<evidence type="ECO:0000256" key="6">
    <source>
        <dbReference type="ARBA" id="ARBA00023136"/>
    </source>
</evidence>
<dbReference type="EMBL" id="QPMH01000001">
    <property type="protein sequence ID" value="RDD63874.1"/>
    <property type="molecule type" value="Genomic_DNA"/>
</dbReference>
<dbReference type="PANTHER" id="PTHR33932">
    <property type="entry name" value="NA(+)/H(+) ANTIPORTER SUBUNIT B"/>
    <property type="match status" value="1"/>
</dbReference>
<proteinExistence type="inferred from homology"/>